<dbReference type="AlphaFoldDB" id="A0A5M9ZMP4"/>
<dbReference type="SUPFAM" id="SSF100950">
    <property type="entry name" value="NagB/RpiA/CoA transferase-like"/>
    <property type="match status" value="1"/>
</dbReference>
<organism evidence="7 8">
    <name type="scientific">Bifidobacterium myosotis</name>
    <dbReference type="NCBI Taxonomy" id="1630166"/>
    <lineage>
        <taxon>Bacteria</taxon>
        <taxon>Bacillati</taxon>
        <taxon>Actinomycetota</taxon>
        <taxon>Actinomycetes</taxon>
        <taxon>Bifidobacteriales</taxon>
        <taxon>Bifidobacteriaceae</taxon>
        <taxon>Bifidobacterium</taxon>
    </lineage>
</organism>
<dbReference type="GO" id="GO:0005524">
    <property type="term" value="F:ATP binding"/>
    <property type="evidence" value="ECO:0007669"/>
    <property type="project" value="UniProtKB-KW"/>
</dbReference>
<keyword evidence="7" id="KW-0436">Ligase</keyword>
<evidence type="ECO:0000256" key="3">
    <source>
        <dbReference type="ARBA" id="ARBA00022840"/>
    </source>
</evidence>
<feature type="binding site" evidence="4">
    <location>
        <begin position="161"/>
        <end position="169"/>
    </location>
    <ligand>
        <name>ATP</name>
        <dbReference type="ChEBI" id="CHEBI:30616"/>
    </ligand>
</feature>
<proteinExistence type="inferred from homology"/>
<gene>
    <name evidence="7" type="ORF">EMO91_02365</name>
</gene>
<feature type="binding site" evidence="4">
    <location>
        <position position="79"/>
    </location>
    <ligand>
        <name>substrate</name>
    </ligand>
</feature>
<keyword evidence="3 4" id="KW-0067">ATP-binding</keyword>
<dbReference type="PANTHER" id="PTHR23407:SF1">
    <property type="entry name" value="5-FORMYLTETRAHYDROFOLATE CYCLO-LIGASE"/>
    <property type="match status" value="1"/>
</dbReference>
<dbReference type="Gene3D" id="3.40.50.10420">
    <property type="entry name" value="NagB/RpiA/CoA transferase-like"/>
    <property type="match status" value="1"/>
</dbReference>
<comment type="caution">
    <text evidence="7">The sequence shown here is derived from an EMBL/GenBank/DDBJ whole genome shotgun (WGS) entry which is preliminary data.</text>
</comment>
<dbReference type="InterPro" id="IPR024185">
    <property type="entry name" value="FTHF_cligase-like_sf"/>
</dbReference>
<comment type="catalytic activity">
    <reaction evidence="5">
        <text>(6S)-5-formyl-5,6,7,8-tetrahydrofolate + ATP = (6R)-5,10-methenyltetrahydrofolate + ADP + phosphate</text>
        <dbReference type="Rhea" id="RHEA:10488"/>
        <dbReference type="ChEBI" id="CHEBI:30616"/>
        <dbReference type="ChEBI" id="CHEBI:43474"/>
        <dbReference type="ChEBI" id="CHEBI:57455"/>
        <dbReference type="ChEBI" id="CHEBI:57457"/>
        <dbReference type="ChEBI" id="CHEBI:456216"/>
        <dbReference type="EC" id="6.3.3.2"/>
    </reaction>
</comment>
<dbReference type="InterPro" id="IPR037171">
    <property type="entry name" value="NagB/RpiA_transferase-like"/>
</dbReference>
<dbReference type="EMBL" id="RZUH01000002">
    <property type="protein sequence ID" value="KAA8828891.1"/>
    <property type="molecule type" value="Genomic_DNA"/>
</dbReference>
<feature type="region of interest" description="Disordered" evidence="6">
    <location>
        <begin position="1"/>
        <end position="40"/>
    </location>
</feature>
<evidence type="ECO:0000313" key="8">
    <source>
        <dbReference type="Proteomes" id="UP000410049"/>
    </source>
</evidence>
<evidence type="ECO:0000256" key="1">
    <source>
        <dbReference type="ARBA" id="ARBA00010638"/>
    </source>
</evidence>
<feature type="compositionally biased region" description="Basic residues" evidence="6">
    <location>
        <begin position="31"/>
        <end position="40"/>
    </location>
</feature>
<evidence type="ECO:0000256" key="4">
    <source>
        <dbReference type="PIRSR" id="PIRSR006806-1"/>
    </source>
</evidence>
<dbReference type="GO" id="GO:0030272">
    <property type="term" value="F:5-formyltetrahydrofolate cyclo-ligase activity"/>
    <property type="evidence" value="ECO:0007669"/>
    <property type="project" value="UniProtKB-EC"/>
</dbReference>
<keyword evidence="2 4" id="KW-0547">Nucleotide-binding</keyword>
<dbReference type="Pfam" id="PF01812">
    <property type="entry name" value="5-FTHF_cyc-lig"/>
    <property type="match status" value="1"/>
</dbReference>
<feature type="binding site" evidence="4">
    <location>
        <position position="74"/>
    </location>
    <ligand>
        <name>substrate</name>
    </ligand>
</feature>
<name>A0A5M9ZMP4_9BIFI</name>
<protein>
    <recommendedName>
        <fullName evidence="5">5-formyltetrahydrofolate cyclo-ligase</fullName>
        <ecNumber evidence="5">6.3.3.2</ecNumber>
    </recommendedName>
</protein>
<dbReference type="GO" id="GO:0046872">
    <property type="term" value="F:metal ion binding"/>
    <property type="evidence" value="ECO:0007669"/>
    <property type="project" value="UniProtKB-KW"/>
</dbReference>
<evidence type="ECO:0000313" key="7">
    <source>
        <dbReference type="EMBL" id="KAA8828891.1"/>
    </source>
</evidence>
<dbReference type="PIRSF" id="PIRSF006806">
    <property type="entry name" value="FTHF_cligase"/>
    <property type="match status" value="1"/>
</dbReference>
<keyword evidence="5" id="KW-0479">Metal-binding</keyword>
<accession>A0A5M9ZMP4</accession>
<comment type="cofactor">
    <cofactor evidence="5">
        <name>Mg(2+)</name>
        <dbReference type="ChEBI" id="CHEBI:18420"/>
    </cofactor>
</comment>
<evidence type="ECO:0000256" key="5">
    <source>
        <dbReference type="RuleBase" id="RU361279"/>
    </source>
</evidence>
<dbReference type="NCBIfam" id="TIGR02727">
    <property type="entry name" value="MTHFS_bact"/>
    <property type="match status" value="1"/>
</dbReference>
<dbReference type="EC" id="6.3.3.2" evidence="5"/>
<evidence type="ECO:0000256" key="6">
    <source>
        <dbReference type="SAM" id="MobiDB-lite"/>
    </source>
</evidence>
<dbReference type="GO" id="GO:0035999">
    <property type="term" value="P:tetrahydrofolate interconversion"/>
    <property type="evidence" value="ECO:0007669"/>
    <property type="project" value="TreeGrafter"/>
</dbReference>
<dbReference type="PANTHER" id="PTHR23407">
    <property type="entry name" value="ATPASE INHIBITOR/5-FORMYLTETRAHYDROFOLATE CYCLO-LIGASE"/>
    <property type="match status" value="1"/>
</dbReference>
<dbReference type="InterPro" id="IPR002698">
    <property type="entry name" value="FTHF_cligase"/>
</dbReference>
<dbReference type="Proteomes" id="UP000410049">
    <property type="component" value="Unassembled WGS sequence"/>
</dbReference>
<comment type="similarity">
    <text evidence="1 5">Belongs to the 5-formyltetrahydrofolate cyclo-ligase family.</text>
</comment>
<keyword evidence="5" id="KW-0460">Magnesium</keyword>
<evidence type="ECO:0000256" key="2">
    <source>
        <dbReference type="ARBA" id="ARBA00022741"/>
    </source>
</evidence>
<feature type="binding site" evidence="4">
    <location>
        <begin position="26"/>
        <end position="30"/>
    </location>
    <ligand>
        <name>ATP</name>
        <dbReference type="ChEBI" id="CHEBI:30616"/>
    </ligand>
</feature>
<sequence>MTLHGESFENDGPSSATATAPVRESKETLRHRALSRRKRTTAAERMAAGDALALHFPLPLLGADPATMSVAAYVSMGTEVETRPLLTLLLDRGCTVMVPRLGSGRDIGWSVLTDVTMLRAVDQPGHLRPDEPTGRILPPNALSQCGLVIAPALGVDPRGYRLGRGAGWYDRALALRRPDCPLIAVCWPWEVMGEPLPTEDHDVPADAVLTPEGYRRLRR</sequence>
<reference evidence="7 8" key="1">
    <citation type="journal article" date="2019" name="Syst. Appl. Microbiol.">
        <title>Characterization of Bifidobacterium species in feaces of the Egyptian fruit bat: Description of B. vespertilionis sp. nov. and B. rousetti sp. nov.</title>
        <authorList>
            <person name="Modesto M."/>
            <person name="Satti M."/>
            <person name="Watanabe K."/>
            <person name="Puglisi E."/>
            <person name="Morelli L."/>
            <person name="Huang C.-H."/>
            <person name="Liou J.-S."/>
            <person name="Miyashita M."/>
            <person name="Tamura T."/>
            <person name="Saito S."/>
            <person name="Mori K."/>
            <person name="Huang L."/>
            <person name="Sciavilla P."/>
            <person name="Sandri C."/>
            <person name="Spiezio C."/>
            <person name="Vitali F."/>
            <person name="Cavalieri D."/>
            <person name="Perpetuini G."/>
            <person name="Tofalo R."/>
            <person name="Bonetti A."/>
            <person name="Arita M."/>
            <person name="Mattarelli P."/>
        </authorList>
    </citation>
    <scope>NUCLEOTIDE SEQUENCE [LARGE SCALE GENOMIC DNA]</scope>
    <source>
        <strain evidence="7 8">RST17</strain>
    </source>
</reference>
<dbReference type="GO" id="GO:0009396">
    <property type="term" value="P:folic acid-containing compound biosynthetic process"/>
    <property type="evidence" value="ECO:0007669"/>
    <property type="project" value="TreeGrafter"/>
</dbReference>